<feature type="region of interest" description="Disordered" evidence="1">
    <location>
        <begin position="108"/>
        <end position="129"/>
    </location>
</feature>
<feature type="compositionally biased region" description="Basic residues" evidence="1">
    <location>
        <begin position="284"/>
        <end position="297"/>
    </location>
</feature>
<feature type="region of interest" description="Disordered" evidence="1">
    <location>
        <begin position="464"/>
        <end position="524"/>
    </location>
</feature>
<evidence type="ECO:0000313" key="2">
    <source>
        <dbReference type="Proteomes" id="UP001652640"/>
    </source>
</evidence>
<organism evidence="2 3">
    <name type="scientific">Odocoileus virginianus</name>
    <name type="common">White-tailed deer</name>
    <dbReference type="NCBI Taxonomy" id="9874"/>
    <lineage>
        <taxon>Eukaryota</taxon>
        <taxon>Metazoa</taxon>
        <taxon>Chordata</taxon>
        <taxon>Craniata</taxon>
        <taxon>Vertebrata</taxon>
        <taxon>Euteleostomi</taxon>
        <taxon>Mammalia</taxon>
        <taxon>Eutheria</taxon>
        <taxon>Laurasiatheria</taxon>
        <taxon>Artiodactyla</taxon>
        <taxon>Ruminantia</taxon>
        <taxon>Pecora</taxon>
        <taxon>Cervidae</taxon>
        <taxon>Odocoileinae</taxon>
        <taxon>Odocoileus</taxon>
    </lineage>
</organism>
<feature type="compositionally biased region" description="Low complexity" evidence="1">
    <location>
        <begin position="37"/>
        <end position="54"/>
    </location>
</feature>
<accession>A0ABM4J2Q5</accession>
<feature type="region of interest" description="Disordered" evidence="1">
    <location>
        <begin position="168"/>
        <end position="218"/>
    </location>
</feature>
<feature type="compositionally biased region" description="Low complexity" evidence="1">
    <location>
        <begin position="472"/>
        <end position="488"/>
    </location>
</feature>
<feature type="region of interest" description="Disordered" evidence="1">
    <location>
        <begin position="1"/>
        <end position="66"/>
    </location>
</feature>
<feature type="compositionally biased region" description="Basic and acidic residues" evidence="1">
    <location>
        <begin position="356"/>
        <end position="371"/>
    </location>
</feature>
<feature type="compositionally biased region" description="Pro residues" evidence="1">
    <location>
        <begin position="7"/>
        <end position="17"/>
    </location>
</feature>
<reference evidence="2" key="1">
    <citation type="journal article" date="2022" name="J. Hered.">
        <title>A De Novo Chromosome-Level Genome Assembly of the White-Tailed Deer, Odocoileus Virginianus.</title>
        <authorList>
            <person name="London E.W."/>
            <person name="Roca A.L."/>
            <person name="Novakofski J.E."/>
            <person name="Mateus-Pinilla N.E."/>
        </authorList>
    </citation>
    <scope>NUCLEOTIDE SEQUENCE [LARGE SCALE GENOMIC DNA]</scope>
</reference>
<dbReference type="RefSeq" id="XP_070334329.1">
    <property type="nucleotide sequence ID" value="XM_070478228.1"/>
</dbReference>
<feature type="compositionally biased region" description="Low complexity" evidence="1">
    <location>
        <begin position="239"/>
        <end position="260"/>
    </location>
</feature>
<feature type="compositionally biased region" description="Low complexity" evidence="1">
    <location>
        <begin position="18"/>
        <end position="30"/>
    </location>
</feature>
<sequence>MPLGSLLPPPLPPPPRPSRLSWPRPRCLPRTIMPSTAAGRGHWAAAAGAPAARSGPGGHKTQEDRRGAVRGCSFRPLGGLAGTMNRGRANSQTALLVAGVPGKSLPLGCRRRRLPGHGPVRLPGQGGREREAGSCPSFLSFFEIKILSSGRSAGGGSGRLCCQPPRARRRTWASGFQTPPGGTSSRRRPRLALGDAQPPRGHLLPPALGKRRQQGRGCGRCWRGRVRVGREPALIAHSGRPARALARPPRPGVPGAAAAPSRLAGSQSAARSRGGTPSRTARPTARRRLSARVHPRRLLFALGPQLLSSPGTAGPEHRTPPRASPGRPGQLRRSPRRCRDPPGPRLLPFLSTSNFRESREKLKGRAGAERQRGKHPLPLSARLHLGARPWVRRRPLARRGRWRLFLFPSAPRPRAHRRRLSRNLPGAYRNLLCGVTAFRLNPASSSRPSSRPLRRSRMLARCAAPPPGSWVAAGGRPRPARAPRAPGRWSPAETRGSGPEGGHPGPGAQRPHLGDPGAAAGCPYVSSQPDPGRFVLSPRPGSKSQRWPVFWTEGRTLGTVAEWCAGVQSSRFVDVDRSARLSSAFCCVCSSSRVRSWRDCAGEQRALETGVREEQSWPLAASSLQFNSPYIVRA</sequence>
<name>A0ABM4J2Q5_ODOVR</name>
<keyword evidence="2" id="KW-1185">Reference proteome</keyword>
<feature type="region of interest" description="Disordered" evidence="1">
    <location>
        <begin position="233"/>
        <end position="373"/>
    </location>
</feature>
<protein>
    <submittedName>
        <fullName evidence="3">Collagen, type I, alpha 1b-like</fullName>
    </submittedName>
</protein>
<evidence type="ECO:0000313" key="3">
    <source>
        <dbReference type="RefSeq" id="XP_070334329.1"/>
    </source>
</evidence>
<dbReference type="GeneID" id="139038746"/>
<evidence type="ECO:0000256" key="1">
    <source>
        <dbReference type="SAM" id="MobiDB-lite"/>
    </source>
</evidence>
<reference evidence="3" key="2">
    <citation type="submission" date="2025-08" db="UniProtKB">
        <authorList>
            <consortium name="RefSeq"/>
        </authorList>
    </citation>
    <scope>IDENTIFICATION</scope>
    <source>
        <tissue evidence="3">Tongue muscle</tissue>
    </source>
</reference>
<dbReference type="Proteomes" id="UP001652640">
    <property type="component" value="Chromosome 16"/>
</dbReference>
<gene>
    <name evidence="3" type="primary">LOC139038746</name>
</gene>
<proteinExistence type="predicted"/>